<keyword evidence="4 13" id="KW-0347">Helicase</keyword>
<feature type="non-terminal residue" evidence="13">
    <location>
        <position position="593"/>
    </location>
</feature>
<proteinExistence type="inferred from homology"/>
<keyword evidence="3" id="KW-0378">Hydrolase</keyword>
<dbReference type="InterPro" id="IPR032438">
    <property type="entry name" value="ERCC3_RAD25_C"/>
</dbReference>
<dbReference type="InterPro" id="IPR001650">
    <property type="entry name" value="Helicase_C-like"/>
</dbReference>
<organism evidence="13 14">
    <name type="scientific">Kipferlia bialata</name>
    <dbReference type="NCBI Taxonomy" id="797122"/>
    <lineage>
        <taxon>Eukaryota</taxon>
        <taxon>Metamonada</taxon>
        <taxon>Carpediemonas-like organisms</taxon>
        <taxon>Kipferlia</taxon>
    </lineage>
</organism>
<dbReference type="InterPro" id="IPR001161">
    <property type="entry name" value="XPB/Ssl2"/>
</dbReference>
<dbReference type="Gene3D" id="3.40.50.300">
    <property type="entry name" value="P-loop containing nucleotide triphosphate hydrolases"/>
    <property type="match status" value="2"/>
</dbReference>
<dbReference type="GO" id="GO:0005675">
    <property type="term" value="C:transcription factor TFIIH holo complex"/>
    <property type="evidence" value="ECO:0007669"/>
    <property type="project" value="TreeGrafter"/>
</dbReference>
<keyword evidence="14" id="KW-1185">Reference proteome</keyword>
<gene>
    <name evidence="13" type="ORF">KIPB_010127</name>
</gene>
<dbReference type="PROSITE" id="PS51192">
    <property type="entry name" value="HELICASE_ATP_BIND_1"/>
    <property type="match status" value="1"/>
</dbReference>
<comment type="catalytic activity">
    <reaction evidence="9">
        <text>ATP + H2O = ADP + phosphate + H(+)</text>
        <dbReference type="Rhea" id="RHEA:13065"/>
        <dbReference type="ChEBI" id="CHEBI:15377"/>
        <dbReference type="ChEBI" id="CHEBI:15378"/>
        <dbReference type="ChEBI" id="CHEBI:30616"/>
        <dbReference type="ChEBI" id="CHEBI:43474"/>
        <dbReference type="ChEBI" id="CHEBI:456216"/>
        <dbReference type="EC" id="5.6.2.4"/>
    </reaction>
</comment>
<dbReference type="EMBL" id="BDIP01003655">
    <property type="protein sequence ID" value="GIQ87973.1"/>
    <property type="molecule type" value="Genomic_DNA"/>
</dbReference>
<reference evidence="13 14" key="1">
    <citation type="journal article" date="2018" name="PLoS ONE">
        <title>The draft genome of Kipferlia bialata reveals reductive genome evolution in fornicate parasites.</title>
        <authorList>
            <person name="Tanifuji G."/>
            <person name="Takabayashi S."/>
            <person name="Kume K."/>
            <person name="Takagi M."/>
            <person name="Nakayama T."/>
            <person name="Kamikawa R."/>
            <person name="Inagaki Y."/>
            <person name="Hashimoto T."/>
        </authorList>
    </citation>
    <scope>NUCLEOTIDE SEQUENCE [LARGE SCALE GENOMIC DNA]</scope>
    <source>
        <strain evidence="13">NY0173</strain>
    </source>
</reference>
<dbReference type="GO" id="GO:0016787">
    <property type="term" value="F:hydrolase activity"/>
    <property type="evidence" value="ECO:0007669"/>
    <property type="project" value="UniProtKB-KW"/>
</dbReference>
<feature type="region of interest" description="Disordered" evidence="10">
    <location>
        <begin position="553"/>
        <end position="593"/>
    </location>
</feature>
<evidence type="ECO:0000313" key="13">
    <source>
        <dbReference type="EMBL" id="GIQ87973.1"/>
    </source>
</evidence>
<evidence type="ECO:0000256" key="6">
    <source>
        <dbReference type="ARBA" id="ARBA00023235"/>
    </source>
</evidence>
<protein>
    <recommendedName>
        <fullName evidence="8">DNA 3'-5' helicase</fullName>
        <ecNumber evidence="8">5.6.2.4</ecNumber>
    </recommendedName>
</protein>
<evidence type="ECO:0000256" key="5">
    <source>
        <dbReference type="ARBA" id="ARBA00022840"/>
    </source>
</evidence>
<dbReference type="AlphaFoldDB" id="A0A9K3GM43"/>
<comment type="catalytic activity">
    <reaction evidence="7">
        <text>Couples ATP hydrolysis with the unwinding of duplex DNA by translocating in the 3'-5' direction.</text>
        <dbReference type="EC" id="5.6.2.4"/>
    </reaction>
</comment>
<dbReference type="GO" id="GO:0097550">
    <property type="term" value="C:transcription preinitiation complex"/>
    <property type="evidence" value="ECO:0007669"/>
    <property type="project" value="TreeGrafter"/>
</dbReference>
<keyword evidence="2" id="KW-0547">Nucleotide-binding</keyword>
<accession>A0A9K3GM43</accession>
<dbReference type="CDD" id="cd18789">
    <property type="entry name" value="SF2_C_XPB"/>
    <property type="match status" value="1"/>
</dbReference>
<keyword evidence="6" id="KW-0413">Isomerase</keyword>
<dbReference type="InterPro" id="IPR027417">
    <property type="entry name" value="P-loop_NTPase"/>
</dbReference>
<dbReference type="GO" id="GO:0043138">
    <property type="term" value="F:3'-5' DNA helicase activity"/>
    <property type="evidence" value="ECO:0007669"/>
    <property type="project" value="UniProtKB-EC"/>
</dbReference>
<evidence type="ECO:0000256" key="9">
    <source>
        <dbReference type="ARBA" id="ARBA00048988"/>
    </source>
</evidence>
<evidence type="ECO:0000256" key="1">
    <source>
        <dbReference type="ARBA" id="ARBA00006637"/>
    </source>
</evidence>
<feature type="compositionally biased region" description="Basic residues" evidence="10">
    <location>
        <begin position="571"/>
        <end position="585"/>
    </location>
</feature>
<feature type="domain" description="Helicase C-terminal" evidence="12">
    <location>
        <begin position="368"/>
        <end position="508"/>
    </location>
</feature>
<evidence type="ECO:0000313" key="14">
    <source>
        <dbReference type="Proteomes" id="UP000265618"/>
    </source>
</evidence>
<dbReference type="Pfam" id="PF16203">
    <property type="entry name" value="ERCC3_RAD25_C"/>
    <property type="match status" value="1"/>
</dbReference>
<dbReference type="InterPro" id="IPR006935">
    <property type="entry name" value="Helicase/UvrB_N"/>
</dbReference>
<evidence type="ECO:0000259" key="11">
    <source>
        <dbReference type="PROSITE" id="PS51192"/>
    </source>
</evidence>
<dbReference type="GO" id="GO:0005524">
    <property type="term" value="F:ATP binding"/>
    <property type="evidence" value="ECO:0007669"/>
    <property type="project" value="UniProtKB-KW"/>
</dbReference>
<comment type="similarity">
    <text evidence="1">Belongs to the helicase family. RAD25/XPB subfamily.</text>
</comment>
<dbReference type="SMART" id="SM00490">
    <property type="entry name" value="HELICc"/>
    <property type="match status" value="1"/>
</dbReference>
<dbReference type="EC" id="5.6.2.4" evidence="8"/>
<dbReference type="PROSITE" id="PS51194">
    <property type="entry name" value="HELICASE_CTER"/>
    <property type="match status" value="1"/>
</dbReference>
<evidence type="ECO:0000256" key="3">
    <source>
        <dbReference type="ARBA" id="ARBA00022801"/>
    </source>
</evidence>
<feature type="domain" description="Helicase ATP-binding" evidence="11">
    <location>
        <begin position="144"/>
        <end position="307"/>
    </location>
</feature>
<evidence type="ECO:0000256" key="8">
    <source>
        <dbReference type="ARBA" id="ARBA00034808"/>
    </source>
</evidence>
<keyword evidence="5" id="KW-0067">ATP-binding</keyword>
<dbReference type="FunFam" id="3.40.50.300:FF:000077">
    <property type="entry name" value="Probable DNA repair helicase RAD25"/>
    <property type="match status" value="1"/>
</dbReference>
<dbReference type="PRINTS" id="PR00851">
    <property type="entry name" value="XRODRMPGMNTB"/>
</dbReference>
<evidence type="ECO:0000259" key="12">
    <source>
        <dbReference type="PROSITE" id="PS51194"/>
    </source>
</evidence>
<evidence type="ECO:0000256" key="2">
    <source>
        <dbReference type="ARBA" id="ARBA00022741"/>
    </source>
</evidence>
<dbReference type="NCBIfam" id="TIGR00603">
    <property type="entry name" value="rad25"/>
    <property type="match status" value="1"/>
</dbReference>
<sequence>HTSTTIIDSLDKYCKHPLPDTVKNFISSNTHVSGAVSVSLNKDQHVVRIPPLVWQRLKSEGPILAQLMGAPKGSGECVCRVKRGVHAQTGKTHLRIFKEHLSRMHIPVFDEYDFTHDEDTTRIQGDIKPTTSVRHYQRASLERMFARDVARSGIVCLPCGAGKTLVGVAAMARLGRCCLILCKHTISVHQWRNQIALFSTVPDSCIFTFTSGSRSRFDADKHSIVISTYSMVVASTQRSTENERVIQALKARVWGVIVLDEVHVAPAQEFSKALQTFRAHMKLGLTATPIREDDNIADLNYIIGPKLYEANWLDLRRDGFIAHVQCVEVPCPMPAMFFREYLRFGTSALHDRQKQLTLSAINPNKFRTVQYLIQRHKERGDKILVFCEQVWVLKQYANRLNYPYLEGGTNEDERLTVLGLFLTDDSCNPLFLSRVGDDGIDLPAANVVIQISAQFGSRRQETQRLGRILRPKPGMAGMGSEYPHAFFYDLVSTDTVEESFSRNRRAYLVDQGHPFITMPHLSVAAAHDNTLLLGDAREVRSILDDALSAKAEAQSKTEQKARAKSVIAPAAKRRMQGKSMRKRVTGKASHNQW</sequence>
<dbReference type="PANTHER" id="PTHR11274">
    <property type="entry name" value="RAD25/XP-B DNA REPAIR HELICASE"/>
    <property type="match status" value="1"/>
</dbReference>
<dbReference type="GO" id="GO:0006289">
    <property type="term" value="P:nucleotide-excision repair"/>
    <property type="evidence" value="ECO:0007669"/>
    <property type="project" value="InterPro"/>
</dbReference>
<dbReference type="SMART" id="SM00487">
    <property type="entry name" value="DEXDc"/>
    <property type="match status" value="1"/>
</dbReference>
<evidence type="ECO:0000256" key="7">
    <source>
        <dbReference type="ARBA" id="ARBA00034617"/>
    </source>
</evidence>
<dbReference type="Pfam" id="PF04851">
    <property type="entry name" value="ResIII"/>
    <property type="match status" value="1"/>
</dbReference>
<evidence type="ECO:0000256" key="4">
    <source>
        <dbReference type="ARBA" id="ARBA00022806"/>
    </source>
</evidence>
<dbReference type="GO" id="GO:0003677">
    <property type="term" value="F:DNA binding"/>
    <property type="evidence" value="ECO:0007669"/>
    <property type="project" value="InterPro"/>
</dbReference>
<dbReference type="InterPro" id="IPR050615">
    <property type="entry name" value="ATP-dep_DNA_Helicase"/>
</dbReference>
<dbReference type="GO" id="GO:0006367">
    <property type="term" value="P:transcription initiation at RNA polymerase II promoter"/>
    <property type="evidence" value="ECO:0007669"/>
    <property type="project" value="InterPro"/>
</dbReference>
<dbReference type="Proteomes" id="UP000265618">
    <property type="component" value="Unassembled WGS sequence"/>
</dbReference>
<comment type="caution">
    <text evidence="13">The sequence shown here is derived from an EMBL/GenBank/DDBJ whole genome shotgun (WGS) entry which is preliminary data.</text>
</comment>
<evidence type="ECO:0000256" key="10">
    <source>
        <dbReference type="SAM" id="MobiDB-lite"/>
    </source>
</evidence>
<dbReference type="GO" id="GO:0000112">
    <property type="term" value="C:nucleotide-excision repair factor 3 complex"/>
    <property type="evidence" value="ECO:0007669"/>
    <property type="project" value="TreeGrafter"/>
</dbReference>
<dbReference type="OrthoDB" id="10262986at2759"/>
<dbReference type="PANTHER" id="PTHR11274:SF0">
    <property type="entry name" value="GENERAL TRANSCRIPTION AND DNA REPAIR FACTOR IIH HELICASE SUBUNIT XPB"/>
    <property type="match status" value="1"/>
</dbReference>
<dbReference type="SUPFAM" id="SSF52540">
    <property type="entry name" value="P-loop containing nucleoside triphosphate hydrolases"/>
    <property type="match status" value="1"/>
</dbReference>
<name>A0A9K3GM43_9EUKA</name>
<dbReference type="InterPro" id="IPR014001">
    <property type="entry name" value="Helicase_ATP-bd"/>
</dbReference>